<accession>A0ABP6YH28</accession>
<evidence type="ECO:0000256" key="1">
    <source>
        <dbReference type="SAM" id="MobiDB-lite"/>
    </source>
</evidence>
<protein>
    <submittedName>
        <fullName evidence="2">Uncharacterized protein</fullName>
    </submittedName>
</protein>
<gene>
    <name evidence="2" type="ORF">GCM10022222_80210</name>
</gene>
<comment type="caution">
    <text evidence="2">The sequence shown here is derived from an EMBL/GenBank/DDBJ whole genome shotgun (WGS) entry which is preliminary data.</text>
</comment>
<name>A0ABP6YH28_9PSEU</name>
<evidence type="ECO:0000313" key="2">
    <source>
        <dbReference type="EMBL" id="GAA3583397.1"/>
    </source>
</evidence>
<sequence length="65" mass="6511">MVLAAGLVRGPGTAALAAGRTGGTHPADVFDLQNWYLGLPIGGEAEPGSPRRSTARKPSRANAGA</sequence>
<organism evidence="2 3">
    <name type="scientific">Amycolatopsis ultiminotia</name>
    <dbReference type="NCBI Taxonomy" id="543629"/>
    <lineage>
        <taxon>Bacteria</taxon>
        <taxon>Bacillati</taxon>
        <taxon>Actinomycetota</taxon>
        <taxon>Actinomycetes</taxon>
        <taxon>Pseudonocardiales</taxon>
        <taxon>Pseudonocardiaceae</taxon>
        <taxon>Amycolatopsis</taxon>
    </lineage>
</organism>
<dbReference type="Proteomes" id="UP001500689">
    <property type="component" value="Unassembled WGS sequence"/>
</dbReference>
<evidence type="ECO:0000313" key="3">
    <source>
        <dbReference type="Proteomes" id="UP001500689"/>
    </source>
</evidence>
<keyword evidence="3" id="KW-1185">Reference proteome</keyword>
<feature type="region of interest" description="Disordered" evidence="1">
    <location>
        <begin position="41"/>
        <end position="65"/>
    </location>
</feature>
<dbReference type="RefSeq" id="WP_344868707.1">
    <property type="nucleotide sequence ID" value="NZ_BAAAZN010000028.1"/>
</dbReference>
<proteinExistence type="predicted"/>
<dbReference type="EMBL" id="BAAAZN010000028">
    <property type="protein sequence ID" value="GAA3583397.1"/>
    <property type="molecule type" value="Genomic_DNA"/>
</dbReference>
<reference evidence="3" key="1">
    <citation type="journal article" date="2019" name="Int. J. Syst. Evol. Microbiol.">
        <title>The Global Catalogue of Microorganisms (GCM) 10K type strain sequencing project: providing services to taxonomists for standard genome sequencing and annotation.</title>
        <authorList>
            <consortium name="The Broad Institute Genomics Platform"/>
            <consortium name="The Broad Institute Genome Sequencing Center for Infectious Disease"/>
            <person name="Wu L."/>
            <person name="Ma J."/>
        </authorList>
    </citation>
    <scope>NUCLEOTIDE SEQUENCE [LARGE SCALE GENOMIC DNA]</scope>
    <source>
        <strain evidence="3">JCM 16898</strain>
    </source>
</reference>